<dbReference type="Gene3D" id="3.60.15.10">
    <property type="entry name" value="Ribonuclease Z/Hydroxyacylglutathione hydrolase-like"/>
    <property type="match status" value="1"/>
</dbReference>
<dbReference type="CDD" id="cd07743">
    <property type="entry name" value="metallo-hydrolase-like_MBL-fold"/>
    <property type="match status" value="1"/>
</dbReference>
<comment type="caution">
    <text evidence="2">The sequence shown here is derived from an EMBL/GenBank/DDBJ whole genome shotgun (WGS) entry which is preliminary data.</text>
</comment>
<dbReference type="PANTHER" id="PTHR42951:SF14">
    <property type="entry name" value="METALLO-BETA-LACTAMASE SUPERFAMILY PROTEIN"/>
    <property type="match status" value="1"/>
</dbReference>
<evidence type="ECO:0000259" key="1">
    <source>
        <dbReference type="SMART" id="SM00849"/>
    </source>
</evidence>
<keyword evidence="3" id="KW-1185">Reference proteome</keyword>
<proteinExistence type="predicted"/>
<dbReference type="Pfam" id="PF00753">
    <property type="entry name" value="Lactamase_B"/>
    <property type="match status" value="1"/>
</dbReference>
<name>A0ABW5RM12_9BACI</name>
<dbReference type="InterPro" id="IPR036866">
    <property type="entry name" value="RibonucZ/Hydroxyglut_hydro"/>
</dbReference>
<dbReference type="Proteomes" id="UP001597506">
    <property type="component" value="Unassembled WGS sequence"/>
</dbReference>
<organism evidence="2 3">
    <name type="scientific">Bacillus seohaeanensis</name>
    <dbReference type="NCBI Taxonomy" id="284580"/>
    <lineage>
        <taxon>Bacteria</taxon>
        <taxon>Bacillati</taxon>
        <taxon>Bacillota</taxon>
        <taxon>Bacilli</taxon>
        <taxon>Bacillales</taxon>
        <taxon>Bacillaceae</taxon>
        <taxon>Bacillus</taxon>
    </lineage>
</organism>
<dbReference type="SMART" id="SM00849">
    <property type="entry name" value="Lactamase_B"/>
    <property type="match status" value="1"/>
</dbReference>
<dbReference type="RefSeq" id="WP_377932612.1">
    <property type="nucleotide sequence ID" value="NZ_JBHUMF010000008.1"/>
</dbReference>
<feature type="domain" description="Metallo-beta-lactamase" evidence="1">
    <location>
        <begin position="16"/>
        <end position="205"/>
    </location>
</feature>
<protein>
    <submittedName>
        <fullName evidence="2">MBL fold metallo-hydrolase</fullName>
    </submittedName>
</protein>
<dbReference type="PANTHER" id="PTHR42951">
    <property type="entry name" value="METALLO-BETA-LACTAMASE DOMAIN-CONTAINING"/>
    <property type="match status" value="1"/>
</dbReference>
<sequence length="300" mass="33416">MELQQLSAQCYVLRAAVNIGYITTGGKGLLIDTGVDDSSIKKAIKLLEKEKLPLDYCIITHAHADHFGGANYLKKTMRIPLYAPKVEKAIIENSVLEPIYLFNGSFPIAELRNKFLEGKSVPIDHVVENGKGNIGPFSLEIIPLPGHSYGQIAILSEGILYAADSYFGESTLKKHVIPFINDADQTIESLHKLKEIPCKGAVPGHGEFEENFHGTVQKNIELHEKMIQRVREQIEEATGKVTFSQLLKTFLACNELNVGNLGQWLLFRTSFTAYISSLVKKGIVQYTIQDNELWVTTITN</sequence>
<dbReference type="SUPFAM" id="SSF56281">
    <property type="entry name" value="Metallo-hydrolase/oxidoreductase"/>
    <property type="match status" value="1"/>
</dbReference>
<evidence type="ECO:0000313" key="2">
    <source>
        <dbReference type="EMBL" id="MFD2679737.1"/>
    </source>
</evidence>
<accession>A0ABW5RM12</accession>
<dbReference type="EMBL" id="JBHUMF010000008">
    <property type="protein sequence ID" value="MFD2679737.1"/>
    <property type="molecule type" value="Genomic_DNA"/>
</dbReference>
<reference evidence="3" key="1">
    <citation type="journal article" date="2019" name="Int. J. Syst. Evol. Microbiol.">
        <title>The Global Catalogue of Microorganisms (GCM) 10K type strain sequencing project: providing services to taxonomists for standard genome sequencing and annotation.</title>
        <authorList>
            <consortium name="The Broad Institute Genomics Platform"/>
            <consortium name="The Broad Institute Genome Sequencing Center for Infectious Disease"/>
            <person name="Wu L."/>
            <person name="Ma J."/>
        </authorList>
    </citation>
    <scope>NUCLEOTIDE SEQUENCE [LARGE SCALE GENOMIC DNA]</scope>
    <source>
        <strain evidence="3">KCTC 3913</strain>
    </source>
</reference>
<evidence type="ECO:0000313" key="3">
    <source>
        <dbReference type="Proteomes" id="UP001597506"/>
    </source>
</evidence>
<dbReference type="InterPro" id="IPR001279">
    <property type="entry name" value="Metallo-B-lactamas"/>
</dbReference>
<gene>
    <name evidence="2" type="ORF">ACFSUL_03115</name>
</gene>
<dbReference type="InterPro" id="IPR050855">
    <property type="entry name" value="NDM-1-like"/>
</dbReference>